<organism evidence="2 3">
    <name type="scientific">Irregularibacter muris</name>
    <dbReference type="NCBI Taxonomy" id="1796619"/>
    <lineage>
        <taxon>Bacteria</taxon>
        <taxon>Bacillati</taxon>
        <taxon>Bacillota</taxon>
        <taxon>Clostridia</taxon>
        <taxon>Eubacteriales</taxon>
        <taxon>Eubacteriaceae</taxon>
        <taxon>Irregularibacter</taxon>
    </lineage>
</organism>
<evidence type="ECO:0000313" key="2">
    <source>
        <dbReference type="EMBL" id="MCR1898480.1"/>
    </source>
</evidence>
<name>A0AAE3HDE1_9FIRM</name>
<keyword evidence="1" id="KW-0472">Membrane</keyword>
<keyword evidence="1" id="KW-1133">Transmembrane helix</keyword>
<keyword evidence="1" id="KW-0812">Transmembrane</keyword>
<evidence type="ECO:0000256" key="1">
    <source>
        <dbReference type="SAM" id="Phobius"/>
    </source>
</evidence>
<dbReference type="AlphaFoldDB" id="A0AAE3HDE1"/>
<dbReference type="RefSeq" id="WP_257529956.1">
    <property type="nucleotide sequence ID" value="NZ_JANKAS010000004.1"/>
</dbReference>
<evidence type="ECO:0000313" key="3">
    <source>
        <dbReference type="Proteomes" id="UP001205748"/>
    </source>
</evidence>
<feature type="transmembrane region" description="Helical" evidence="1">
    <location>
        <begin position="12"/>
        <end position="28"/>
    </location>
</feature>
<protein>
    <submittedName>
        <fullName evidence="2">Uncharacterized protein</fullName>
    </submittedName>
</protein>
<comment type="caution">
    <text evidence="2">The sequence shown here is derived from an EMBL/GenBank/DDBJ whole genome shotgun (WGS) entry which is preliminary data.</text>
</comment>
<sequence>MPKRYENPRTRIIIYILILSMFGVRWVNTYRVKSMNSLFDLRIDRAKVVSVSIDDGDIYGRTKDEEKVNEVKKHLKPLKVRRMLKNEEAKVKDFEEGYVVELYEGDFLGGIAVYKNNKKIISDGSYYYKITKGEIDQKFIEDLWNSLEEKYGEK</sequence>
<dbReference type="EMBL" id="JANKAS010000004">
    <property type="protein sequence ID" value="MCR1898480.1"/>
    <property type="molecule type" value="Genomic_DNA"/>
</dbReference>
<dbReference type="Proteomes" id="UP001205748">
    <property type="component" value="Unassembled WGS sequence"/>
</dbReference>
<accession>A0AAE3HDE1</accession>
<proteinExistence type="predicted"/>
<reference evidence="2" key="1">
    <citation type="submission" date="2022-07" db="EMBL/GenBank/DDBJ databases">
        <title>Enhanced cultured diversity of the mouse gut microbiota enables custom-made synthetic communities.</title>
        <authorList>
            <person name="Afrizal A."/>
        </authorList>
    </citation>
    <scope>NUCLEOTIDE SEQUENCE</scope>
    <source>
        <strain evidence="2">DSM 28593</strain>
    </source>
</reference>
<gene>
    <name evidence="2" type="ORF">NSA47_05680</name>
</gene>
<keyword evidence="3" id="KW-1185">Reference proteome</keyword>